<gene>
    <name evidence="14" type="primary">RPN11</name>
    <name evidence="14" type="ORF">SNEC2469_LOCUS4936</name>
</gene>
<dbReference type="SUPFAM" id="SSF57997">
    <property type="entry name" value="Tropomyosin"/>
    <property type="match status" value="1"/>
</dbReference>
<dbReference type="Proteomes" id="UP000601435">
    <property type="component" value="Unassembled WGS sequence"/>
</dbReference>
<keyword evidence="15" id="KW-1185">Reference proteome</keyword>
<keyword evidence="11" id="KW-0175">Coiled coil</keyword>
<proteinExistence type="predicted"/>
<evidence type="ECO:0000256" key="8">
    <source>
        <dbReference type="ARBA" id="ARBA00022989"/>
    </source>
</evidence>
<feature type="coiled-coil region" evidence="11">
    <location>
        <begin position="801"/>
        <end position="828"/>
    </location>
</feature>
<dbReference type="GO" id="GO:0008237">
    <property type="term" value="F:metallopeptidase activity"/>
    <property type="evidence" value="ECO:0007669"/>
    <property type="project" value="UniProtKB-KW"/>
</dbReference>
<keyword evidence="9" id="KW-0482">Metalloprotease</keyword>
<dbReference type="Gene3D" id="1.10.287.1490">
    <property type="match status" value="1"/>
</dbReference>
<dbReference type="GO" id="GO:0016020">
    <property type="term" value="C:membrane"/>
    <property type="evidence" value="ECO:0007669"/>
    <property type="project" value="UniProtKB-SubCell"/>
</dbReference>
<dbReference type="PANTHER" id="PTHR10410">
    <property type="entry name" value="EUKARYOTIC TRANSLATION INITIATION FACTOR 3 -RELATED"/>
    <property type="match status" value="1"/>
</dbReference>
<dbReference type="Gene3D" id="3.40.140.10">
    <property type="entry name" value="Cytidine Deaminase, domain 2"/>
    <property type="match status" value="1"/>
</dbReference>
<keyword evidence="10 12" id="KW-0472">Membrane</keyword>
<feature type="non-terminal residue" evidence="14">
    <location>
        <position position="1"/>
    </location>
</feature>
<dbReference type="Pfam" id="PF23594">
    <property type="entry name" value="RPN11_C"/>
    <property type="match status" value="1"/>
</dbReference>
<comment type="subcellular location">
    <subcellularLocation>
        <location evidence="1">Membrane</location>
        <topology evidence="1">Multi-pass membrane protein</topology>
    </subcellularLocation>
</comment>
<evidence type="ECO:0000259" key="13">
    <source>
        <dbReference type="PROSITE" id="PS50249"/>
    </source>
</evidence>
<feature type="transmembrane region" description="Helical" evidence="12">
    <location>
        <begin position="105"/>
        <end position="125"/>
    </location>
</feature>
<evidence type="ECO:0000256" key="1">
    <source>
        <dbReference type="ARBA" id="ARBA00004141"/>
    </source>
</evidence>
<dbReference type="GO" id="GO:0006508">
    <property type="term" value="P:proteolysis"/>
    <property type="evidence" value="ECO:0007669"/>
    <property type="project" value="UniProtKB-KW"/>
</dbReference>
<protein>
    <submittedName>
        <fullName evidence="14">RPN11 protein</fullName>
    </submittedName>
</protein>
<dbReference type="SMART" id="SM00232">
    <property type="entry name" value="JAB_MPN"/>
    <property type="match status" value="1"/>
</dbReference>
<evidence type="ECO:0000256" key="12">
    <source>
        <dbReference type="SAM" id="Phobius"/>
    </source>
</evidence>
<keyword evidence="2" id="KW-0645">Protease</keyword>
<keyword evidence="8 12" id="KW-1133">Transmembrane helix</keyword>
<comment type="caution">
    <text evidence="14">The sequence shown here is derived from an EMBL/GenBank/DDBJ whole genome shotgun (WGS) entry which is preliminary data.</text>
</comment>
<dbReference type="InterPro" id="IPR000555">
    <property type="entry name" value="JAMM/MPN+_dom"/>
</dbReference>
<dbReference type="SUPFAM" id="SSF102712">
    <property type="entry name" value="JAB1/MPN domain"/>
    <property type="match status" value="1"/>
</dbReference>
<dbReference type="GO" id="GO:0000502">
    <property type="term" value="C:proteasome complex"/>
    <property type="evidence" value="ECO:0007669"/>
    <property type="project" value="UniProtKB-KW"/>
</dbReference>
<evidence type="ECO:0000313" key="15">
    <source>
        <dbReference type="Proteomes" id="UP000601435"/>
    </source>
</evidence>
<dbReference type="InterPro" id="IPR013525">
    <property type="entry name" value="ABC2_TM"/>
</dbReference>
<keyword evidence="5" id="KW-0378">Hydrolase</keyword>
<accession>A0A812LMJ7</accession>
<keyword evidence="4" id="KW-0479">Metal-binding</keyword>
<dbReference type="Pfam" id="PF01398">
    <property type="entry name" value="JAB"/>
    <property type="match status" value="1"/>
</dbReference>
<evidence type="ECO:0000256" key="4">
    <source>
        <dbReference type="ARBA" id="ARBA00022723"/>
    </source>
</evidence>
<keyword evidence="6" id="KW-0862">Zinc</keyword>
<dbReference type="GO" id="GO:0046872">
    <property type="term" value="F:metal ion binding"/>
    <property type="evidence" value="ECO:0007669"/>
    <property type="project" value="UniProtKB-KW"/>
</dbReference>
<keyword evidence="7" id="KW-0647">Proteasome</keyword>
<evidence type="ECO:0000256" key="5">
    <source>
        <dbReference type="ARBA" id="ARBA00022801"/>
    </source>
</evidence>
<dbReference type="OrthoDB" id="437776at2759"/>
<organism evidence="14 15">
    <name type="scientific">Symbiodinium necroappetens</name>
    <dbReference type="NCBI Taxonomy" id="1628268"/>
    <lineage>
        <taxon>Eukaryota</taxon>
        <taxon>Sar</taxon>
        <taxon>Alveolata</taxon>
        <taxon>Dinophyceae</taxon>
        <taxon>Suessiales</taxon>
        <taxon>Symbiodiniaceae</taxon>
        <taxon>Symbiodinium</taxon>
    </lineage>
</organism>
<evidence type="ECO:0000313" key="14">
    <source>
        <dbReference type="EMBL" id="CAE7247841.1"/>
    </source>
</evidence>
<dbReference type="GO" id="GO:0140359">
    <property type="term" value="F:ABC-type transporter activity"/>
    <property type="evidence" value="ECO:0007669"/>
    <property type="project" value="InterPro"/>
</dbReference>
<evidence type="ECO:0000256" key="3">
    <source>
        <dbReference type="ARBA" id="ARBA00022692"/>
    </source>
</evidence>
<feature type="domain" description="MPN" evidence="13">
    <location>
        <begin position="312"/>
        <end position="447"/>
    </location>
</feature>
<keyword evidence="3 12" id="KW-0812">Transmembrane</keyword>
<evidence type="ECO:0000256" key="6">
    <source>
        <dbReference type="ARBA" id="ARBA00022833"/>
    </source>
</evidence>
<dbReference type="InterPro" id="IPR037518">
    <property type="entry name" value="MPN"/>
</dbReference>
<evidence type="ECO:0000256" key="9">
    <source>
        <dbReference type="ARBA" id="ARBA00023049"/>
    </source>
</evidence>
<reference evidence="14" key="1">
    <citation type="submission" date="2021-02" db="EMBL/GenBank/DDBJ databases">
        <authorList>
            <person name="Dougan E. K."/>
            <person name="Rhodes N."/>
            <person name="Thang M."/>
            <person name="Chan C."/>
        </authorList>
    </citation>
    <scope>NUCLEOTIDE SEQUENCE</scope>
</reference>
<feature type="transmembrane region" description="Helical" evidence="12">
    <location>
        <begin position="82"/>
        <end position="99"/>
    </location>
</feature>
<dbReference type="AlphaFoldDB" id="A0A812LMJ7"/>
<dbReference type="PROSITE" id="PS50249">
    <property type="entry name" value="MPN"/>
    <property type="match status" value="1"/>
</dbReference>
<evidence type="ECO:0000256" key="10">
    <source>
        <dbReference type="ARBA" id="ARBA00023136"/>
    </source>
</evidence>
<feature type="transmembrane region" description="Helical" evidence="12">
    <location>
        <begin position="191"/>
        <end position="213"/>
    </location>
</feature>
<dbReference type="CDD" id="cd08069">
    <property type="entry name" value="MPN_RPN11_CSN5"/>
    <property type="match status" value="1"/>
</dbReference>
<evidence type="ECO:0000256" key="7">
    <source>
        <dbReference type="ARBA" id="ARBA00022942"/>
    </source>
</evidence>
<dbReference type="EMBL" id="CAJNJA010009538">
    <property type="protein sequence ID" value="CAE7247841.1"/>
    <property type="molecule type" value="Genomic_DNA"/>
</dbReference>
<sequence length="1213" mass="134211">VNPADFLIDLISVHTGGPEAEQDRQRIRRLAGAMVVSEAVPAQGKGESSDVSRLGGLHGFHLLLRRAWLQTSRDKATNLSRLLATAGLGLIFGAQFGYFGEEMTAVGVTSRVGLLSFGSISMAFIGEMRALDQFAKEKKVVGRERAAGYYNGFTYLCAKAVAELPSDALFACFFALMVHLRCGLRTPFIALAAVYSLVALVCAALGLAIGAAIPNGERAMTAGIPVMTVHMLTGVIDPAGGAAASPSASMIALRSISPIRYAIEALDSTRRPRRTMAGNFNLQRILGNMPGMAGGGQQPQEDASLTDTAEQVYISSLALLKMLKHGRAGVPMEVMGLMLGEFIDDYTVRVVDVFSMPQSGNSVSVEAVDPVFQAKMLDMLKQTGRPEMVVGWYHSHPGFGCWFSGTDINTQQSFEQLNPRAVGVVVDPIQSVKGKVVIDCFRLINHQMLMLGQEPRQTTSNIGHLNKPSITALIHGLNRHYYSIAINYRKNDLEQKMLLNLGKKKWQDGLKLTNFDTHEGDNEKTVKEMLDLTEKYNKVIQEEFKSTEDEFVVNQAGKIDAKKRLERDIEEIMNNNILQSLGCMLATVALCRQELEGAALAPNPHEVTLEELEKRLAAIEKSLEADGGEGGVLPSRKTGGDAQIMKKVATRLQDFESQITAQLANLQTDFDKKLSHVNRGAAATKPVDGAGGAAGLDTMAEDLDQLKYDVGELKDLLGNNKGEVNHIRRIVLACERDMEDFTAAMDAVNVDLDEMRARVDATHSIITSRQRVEATMTAEISTMRLDIGDIQEALKNHDSWMEDVSNTLQQMQEKEENLTEDIINLKNEMNTKLDTKVDNVAWKEANDDLDAAIKTVRDMVSSLRLDVDARRRKVDEILATIRHDITAVETNLEESKAKITSDTDQAVNALNGRIDFTNKDLAATQESLHTTQNSLSDCFNEVAVVRSDLERNVADTEARLKNDIRQKQQEAFEKIGAVEQQAELRSAEASRRLGALDLRMSGVQGGLGEHKRDILKLREEVNGLTVKSASHEVDIQKNSDAVRKMEKQRNMDEQNWKAQMDAVHDVLDTKVNEKPFEDLKHCTAALTRGVVKFAQVVGVFPGPKFDDAEGADQGEADVELLGWEECAENMSFRVDKAWRQRCSQRFRNILDMVAKKADHSVLRLLQISQQHIESQLERVKHERELWKEVVERRQQQPLQLALSMKEQPQAGTS</sequence>
<name>A0A812LMJ7_9DINO</name>
<evidence type="ECO:0000256" key="11">
    <source>
        <dbReference type="SAM" id="Coils"/>
    </source>
</evidence>
<evidence type="ECO:0000256" key="2">
    <source>
        <dbReference type="ARBA" id="ARBA00022670"/>
    </source>
</evidence>
<dbReference type="InterPro" id="IPR056263">
    <property type="entry name" value="RPN11_C"/>
</dbReference>
<dbReference type="InterPro" id="IPR050242">
    <property type="entry name" value="JAMM_MPN+_peptidase_M67A"/>
</dbReference>
<dbReference type="FunFam" id="3.40.140.10:FF:000001">
    <property type="entry name" value="26S proteasome non-ATPase regulatory subunit"/>
    <property type="match status" value="1"/>
</dbReference>
<dbReference type="Pfam" id="PF01061">
    <property type="entry name" value="ABC2_membrane"/>
    <property type="match status" value="1"/>
</dbReference>